<organism evidence="1 2">
    <name type="scientific">Psychrobacillus mangrovi</name>
    <dbReference type="NCBI Taxonomy" id="3117745"/>
    <lineage>
        <taxon>Bacteria</taxon>
        <taxon>Bacillati</taxon>
        <taxon>Bacillota</taxon>
        <taxon>Bacilli</taxon>
        <taxon>Bacillales</taxon>
        <taxon>Bacillaceae</taxon>
        <taxon>Psychrobacillus</taxon>
    </lineage>
</organism>
<protein>
    <submittedName>
        <fullName evidence="1">Uncharacterized protein</fullName>
    </submittedName>
</protein>
<name>A0ABU8F0D9_9BACI</name>
<comment type="caution">
    <text evidence="1">The sequence shown here is derived from an EMBL/GenBank/DDBJ whole genome shotgun (WGS) entry which is preliminary data.</text>
</comment>
<sequence>MNRVYGIKSLVEYLDSVNFPLSESKIDDLIIKKEIPHQKPLSTMIVFNLEHIDWWIEEQRLKP</sequence>
<evidence type="ECO:0000313" key="2">
    <source>
        <dbReference type="Proteomes" id="UP001364890"/>
    </source>
</evidence>
<accession>A0ABU8F0D9</accession>
<dbReference type="EMBL" id="JBAWSY010000001">
    <property type="protein sequence ID" value="MEI4768471.1"/>
    <property type="molecule type" value="Genomic_DNA"/>
</dbReference>
<proteinExistence type="predicted"/>
<keyword evidence="2" id="KW-1185">Reference proteome</keyword>
<dbReference type="Proteomes" id="UP001364890">
    <property type="component" value="Unassembled WGS sequence"/>
</dbReference>
<reference evidence="1 2" key="1">
    <citation type="submission" date="2024-01" db="EMBL/GenBank/DDBJ databases">
        <title>Seven novel Bacillus-like species.</title>
        <authorList>
            <person name="Liu G."/>
        </authorList>
    </citation>
    <scope>NUCLEOTIDE SEQUENCE [LARGE SCALE GENOMIC DNA]</scope>
    <source>
        <strain evidence="1 2">FJAT-51614</strain>
    </source>
</reference>
<evidence type="ECO:0000313" key="1">
    <source>
        <dbReference type="EMBL" id="MEI4768471.1"/>
    </source>
</evidence>
<dbReference type="RefSeq" id="WP_336496020.1">
    <property type="nucleotide sequence ID" value="NZ_JBAWSY010000001.1"/>
</dbReference>
<gene>
    <name evidence="1" type="ORF">WAX74_02225</name>
</gene>